<reference evidence="4" key="1">
    <citation type="submission" date="2019-06" db="EMBL/GenBank/DDBJ databases">
        <authorList>
            <person name="Zheng W."/>
        </authorList>
    </citation>
    <scope>NUCLEOTIDE SEQUENCE</scope>
    <source>
        <strain evidence="4">QDHG01</strain>
    </source>
</reference>
<dbReference type="PROSITE" id="PS50297">
    <property type="entry name" value="ANK_REP_REGION"/>
    <property type="match status" value="1"/>
</dbReference>
<gene>
    <name evidence="4" type="ORF">FGO68_gene9897</name>
</gene>
<dbReference type="InterPro" id="IPR002110">
    <property type="entry name" value="Ankyrin_rpt"/>
</dbReference>
<dbReference type="AlphaFoldDB" id="A0A8J8N9B0"/>
<keyword evidence="2 3" id="KW-0040">ANK repeat</keyword>
<dbReference type="InterPro" id="IPR036770">
    <property type="entry name" value="Ankyrin_rpt-contain_sf"/>
</dbReference>
<accession>A0A8J8N9B0</accession>
<keyword evidence="1" id="KW-0677">Repeat</keyword>
<evidence type="ECO:0000313" key="4">
    <source>
        <dbReference type="EMBL" id="TNV70722.1"/>
    </source>
</evidence>
<feature type="repeat" description="ANK" evidence="3">
    <location>
        <begin position="38"/>
        <end position="70"/>
    </location>
</feature>
<dbReference type="PANTHER" id="PTHR24124">
    <property type="entry name" value="ANKYRIN REPEAT FAMILY A"/>
    <property type="match status" value="1"/>
</dbReference>
<dbReference type="Gene3D" id="1.25.40.20">
    <property type="entry name" value="Ankyrin repeat-containing domain"/>
    <property type="match status" value="1"/>
</dbReference>
<dbReference type="Proteomes" id="UP000785679">
    <property type="component" value="Unassembled WGS sequence"/>
</dbReference>
<dbReference type="GO" id="GO:0010468">
    <property type="term" value="P:regulation of gene expression"/>
    <property type="evidence" value="ECO:0007669"/>
    <property type="project" value="TreeGrafter"/>
</dbReference>
<protein>
    <recommendedName>
        <fullName evidence="6">Ankyrin repeat domain-containing protein</fullName>
    </recommendedName>
</protein>
<dbReference type="EMBL" id="RRYP01033446">
    <property type="protein sequence ID" value="TNV70722.1"/>
    <property type="molecule type" value="Genomic_DNA"/>
</dbReference>
<evidence type="ECO:0008006" key="6">
    <source>
        <dbReference type="Google" id="ProtNLM"/>
    </source>
</evidence>
<dbReference type="SMART" id="SM00248">
    <property type="entry name" value="ANK"/>
    <property type="match status" value="1"/>
</dbReference>
<proteinExistence type="predicted"/>
<evidence type="ECO:0000313" key="5">
    <source>
        <dbReference type="Proteomes" id="UP000785679"/>
    </source>
</evidence>
<dbReference type="PANTHER" id="PTHR24124:SF14">
    <property type="entry name" value="CHROMOSOME UNDETERMINED SCAFFOLD_25, WHOLE GENOME SHOTGUN SEQUENCE"/>
    <property type="match status" value="1"/>
</dbReference>
<evidence type="ECO:0000256" key="2">
    <source>
        <dbReference type="ARBA" id="ARBA00023043"/>
    </source>
</evidence>
<dbReference type="GO" id="GO:0005634">
    <property type="term" value="C:nucleus"/>
    <property type="evidence" value="ECO:0007669"/>
    <property type="project" value="TreeGrafter"/>
</dbReference>
<name>A0A8J8N9B0_HALGN</name>
<dbReference type="Pfam" id="PF12796">
    <property type="entry name" value="Ank_2"/>
    <property type="match status" value="1"/>
</dbReference>
<dbReference type="OrthoDB" id="283141at2759"/>
<sequence>MLDAATVGKIEKSFLCSTLDDLEAELRSLKNINEVDEFGQTPLILAILNQNISAVRLLISKGANASIVDNNGLTAKHYAQLSGNFEIQNLIQVKV</sequence>
<organism evidence="4 5">
    <name type="scientific">Halteria grandinella</name>
    <dbReference type="NCBI Taxonomy" id="5974"/>
    <lineage>
        <taxon>Eukaryota</taxon>
        <taxon>Sar</taxon>
        <taxon>Alveolata</taxon>
        <taxon>Ciliophora</taxon>
        <taxon>Intramacronucleata</taxon>
        <taxon>Spirotrichea</taxon>
        <taxon>Stichotrichia</taxon>
        <taxon>Sporadotrichida</taxon>
        <taxon>Halteriidae</taxon>
        <taxon>Halteria</taxon>
    </lineage>
</organism>
<evidence type="ECO:0000256" key="1">
    <source>
        <dbReference type="ARBA" id="ARBA00022737"/>
    </source>
</evidence>
<dbReference type="PROSITE" id="PS50088">
    <property type="entry name" value="ANK_REPEAT"/>
    <property type="match status" value="1"/>
</dbReference>
<comment type="caution">
    <text evidence="4">The sequence shown here is derived from an EMBL/GenBank/DDBJ whole genome shotgun (WGS) entry which is preliminary data.</text>
</comment>
<keyword evidence="5" id="KW-1185">Reference proteome</keyword>
<dbReference type="SUPFAM" id="SSF48403">
    <property type="entry name" value="Ankyrin repeat"/>
    <property type="match status" value="1"/>
</dbReference>
<evidence type="ECO:0000256" key="3">
    <source>
        <dbReference type="PROSITE-ProRule" id="PRU00023"/>
    </source>
</evidence>